<dbReference type="Proteomes" id="UP000290289">
    <property type="component" value="Chromosome 14"/>
</dbReference>
<evidence type="ECO:0000256" key="1">
    <source>
        <dbReference type="SAM" id="MobiDB-lite"/>
    </source>
</evidence>
<proteinExistence type="predicted"/>
<name>A0A498I493_MALDO</name>
<dbReference type="AlphaFoldDB" id="A0A498I493"/>
<dbReference type="EMBL" id="RDQH01000340">
    <property type="protein sequence ID" value="RXH78040.1"/>
    <property type="molecule type" value="Genomic_DNA"/>
</dbReference>
<gene>
    <name evidence="2" type="ORF">DVH24_040011</name>
</gene>
<protein>
    <submittedName>
        <fullName evidence="2">Uncharacterized protein</fullName>
    </submittedName>
</protein>
<reference evidence="2 3" key="1">
    <citation type="submission" date="2018-10" db="EMBL/GenBank/DDBJ databases">
        <title>A high-quality apple genome assembly.</title>
        <authorList>
            <person name="Hu J."/>
        </authorList>
    </citation>
    <scope>NUCLEOTIDE SEQUENCE [LARGE SCALE GENOMIC DNA]</scope>
    <source>
        <strain evidence="3">cv. HFTH1</strain>
        <tissue evidence="2">Young leaf</tissue>
    </source>
</reference>
<comment type="caution">
    <text evidence="2">The sequence shown here is derived from an EMBL/GenBank/DDBJ whole genome shotgun (WGS) entry which is preliminary data.</text>
</comment>
<sequence length="77" mass="7926">MPLDEGDLECDGAELEDDAPGVESGLTVGGDSDVDRDGDHVDHGVGLEGLIFLGDAYGIDIDRHASLKHPEGGVGEP</sequence>
<evidence type="ECO:0000313" key="2">
    <source>
        <dbReference type="EMBL" id="RXH78040.1"/>
    </source>
</evidence>
<evidence type="ECO:0000313" key="3">
    <source>
        <dbReference type="Proteomes" id="UP000290289"/>
    </source>
</evidence>
<feature type="region of interest" description="Disordered" evidence="1">
    <location>
        <begin position="1"/>
        <end position="41"/>
    </location>
</feature>
<feature type="compositionally biased region" description="Acidic residues" evidence="1">
    <location>
        <begin position="1"/>
        <end position="20"/>
    </location>
</feature>
<organism evidence="2 3">
    <name type="scientific">Malus domestica</name>
    <name type="common">Apple</name>
    <name type="synonym">Pyrus malus</name>
    <dbReference type="NCBI Taxonomy" id="3750"/>
    <lineage>
        <taxon>Eukaryota</taxon>
        <taxon>Viridiplantae</taxon>
        <taxon>Streptophyta</taxon>
        <taxon>Embryophyta</taxon>
        <taxon>Tracheophyta</taxon>
        <taxon>Spermatophyta</taxon>
        <taxon>Magnoliopsida</taxon>
        <taxon>eudicotyledons</taxon>
        <taxon>Gunneridae</taxon>
        <taxon>Pentapetalae</taxon>
        <taxon>rosids</taxon>
        <taxon>fabids</taxon>
        <taxon>Rosales</taxon>
        <taxon>Rosaceae</taxon>
        <taxon>Amygdaloideae</taxon>
        <taxon>Maleae</taxon>
        <taxon>Malus</taxon>
    </lineage>
</organism>
<accession>A0A498I493</accession>
<keyword evidence="3" id="KW-1185">Reference proteome</keyword>